<dbReference type="KEGG" id="pchm:VFPPC_16077"/>
<organism evidence="1 2">
    <name type="scientific">Pochonia chlamydosporia 170</name>
    <dbReference type="NCBI Taxonomy" id="1380566"/>
    <lineage>
        <taxon>Eukaryota</taxon>
        <taxon>Fungi</taxon>
        <taxon>Dikarya</taxon>
        <taxon>Ascomycota</taxon>
        <taxon>Pezizomycotina</taxon>
        <taxon>Sordariomycetes</taxon>
        <taxon>Hypocreomycetidae</taxon>
        <taxon>Hypocreales</taxon>
        <taxon>Clavicipitaceae</taxon>
        <taxon>Pochonia</taxon>
    </lineage>
</organism>
<accession>A0A179FPG6</accession>
<evidence type="ECO:0000313" key="1">
    <source>
        <dbReference type="EMBL" id="OAQ66899.1"/>
    </source>
</evidence>
<protein>
    <submittedName>
        <fullName evidence="1">Uncharacterized protein</fullName>
    </submittedName>
</protein>
<dbReference type="GeneID" id="28857824"/>
<dbReference type="EMBL" id="LSBJ02000004">
    <property type="protein sequence ID" value="OAQ66899.1"/>
    <property type="molecule type" value="Genomic_DNA"/>
</dbReference>
<name>A0A179FPG6_METCM</name>
<sequence length="87" mass="9652">MTLAARDDLCPVALANMSYPDVSDKVLMVIVNSSITAFTPAHNHNFIQLQHGTTRAEFIHKVQPERLKRQPSFAEIVPNIEIVLALG</sequence>
<dbReference type="AlphaFoldDB" id="A0A179FPG6"/>
<keyword evidence="2" id="KW-1185">Reference proteome</keyword>
<gene>
    <name evidence="1" type="ORF">VFPPC_16077</name>
</gene>
<evidence type="ECO:0000313" key="2">
    <source>
        <dbReference type="Proteomes" id="UP000078397"/>
    </source>
</evidence>
<dbReference type="Proteomes" id="UP000078397">
    <property type="component" value="Unassembled WGS sequence"/>
</dbReference>
<proteinExistence type="predicted"/>
<comment type="caution">
    <text evidence="1">The sequence shown here is derived from an EMBL/GenBank/DDBJ whole genome shotgun (WGS) entry which is preliminary data.</text>
</comment>
<dbReference type="RefSeq" id="XP_018143986.1">
    <property type="nucleotide sequence ID" value="XM_018293830.1"/>
</dbReference>
<reference evidence="1 2" key="1">
    <citation type="journal article" date="2016" name="PLoS Pathog.">
        <title>Biosynthesis of antibiotic leucinostatins in bio-control fungus Purpureocillium lilacinum and their inhibition on phytophthora revealed by genome mining.</title>
        <authorList>
            <person name="Wang G."/>
            <person name="Liu Z."/>
            <person name="Lin R."/>
            <person name="Li E."/>
            <person name="Mao Z."/>
            <person name="Ling J."/>
            <person name="Yang Y."/>
            <person name="Yin W.B."/>
            <person name="Xie B."/>
        </authorList>
    </citation>
    <scope>NUCLEOTIDE SEQUENCE [LARGE SCALE GENOMIC DNA]</scope>
    <source>
        <strain evidence="1">170</strain>
    </source>
</reference>